<proteinExistence type="predicted"/>
<protein>
    <submittedName>
        <fullName evidence="2">Uncharacterized protein</fullName>
    </submittedName>
</protein>
<dbReference type="EMBL" id="AMZH03001009">
    <property type="protein sequence ID" value="RRT81014.1"/>
    <property type="molecule type" value="Genomic_DNA"/>
</dbReference>
<dbReference type="Proteomes" id="UP000287651">
    <property type="component" value="Unassembled WGS sequence"/>
</dbReference>
<comment type="caution">
    <text evidence="2">The sequence shown here is derived from an EMBL/GenBank/DDBJ whole genome shotgun (WGS) entry which is preliminary data.</text>
</comment>
<evidence type="ECO:0000313" key="3">
    <source>
        <dbReference type="Proteomes" id="UP000287651"/>
    </source>
</evidence>
<sequence length="94" mass="10781">MKLTKKWVLHTGQRRQSQTKEGGEAEEEEEVSSPPIKQRLLLKPSCSSPPLGPQSVRMREAVERERERERARSFLASSQALDSRVLESRVRVQP</sequence>
<name>A0A427AXM7_ENSVE</name>
<accession>A0A427AXM7</accession>
<evidence type="ECO:0000256" key="1">
    <source>
        <dbReference type="SAM" id="MobiDB-lite"/>
    </source>
</evidence>
<dbReference type="AlphaFoldDB" id="A0A427AXM7"/>
<reference evidence="2 3" key="1">
    <citation type="journal article" date="2014" name="Agronomy (Basel)">
        <title>A Draft Genome Sequence for Ensete ventricosum, the Drought-Tolerant Tree Against Hunger.</title>
        <authorList>
            <person name="Harrison J."/>
            <person name="Moore K.A."/>
            <person name="Paszkiewicz K."/>
            <person name="Jones T."/>
            <person name="Grant M."/>
            <person name="Ambacheew D."/>
            <person name="Muzemil S."/>
            <person name="Studholme D.J."/>
        </authorList>
    </citation>
    <scope>NUCLEOTIDE SEQUENCE [LARGE SCALE GENOMIC DNA]</scope>
</reference>
<evidence type="ECO:0000313" key="2">
    <source>
        <dbReference type="EMBL" id="RRT81014.1"/>
    </source>
</evidence>
<gene>
    <name evidence="2" type="ORF">B296_00019986</name>
</gene>
<organism evidence="2 3">
    <name type="scientific">Ensete ventricosum</name>
    <name type="common">Abyssinian banana</name>
    <name type="synonym">Musa ensete</name>
    <dbReference type="NCBI Taxonomy" id="4639"/>
    <lineage>
        <taxon>Eukaryota</taxon>
        <taxon>Viridiplantae</taxon>
        <taxon>Streptophyta</taxon>
        <taxon>Embryophyta</taxon>
        <taxon>Tracheophyta</taxon>
        <taxon>Spermatophyta</taxon>
        <taxon>Magnoliopsida</taxon>
        <taxon>Liliopsida</taxon>
        <taxon>Zingiberales</taxon>
        <taxon>Musaceae</taxon>
        <taxon>Ensete</taxon>
    </lineage>
</organism>
<feature type="region of interest" description="Disordered" evidence="1">
    <location>
        <begin position="1"/>
        <end position="64"/>
    </location>
</feature>